<dbReference type="EMBL" id="JZEX01000113">
    <property type="protein sequence ID" value="KKB11532.1"/>
    <property type="molecule type" value="Genomic_DNA"/>
</dbReference>
<dbReference type="SUPFAM" id="SSF51658">
    <property type="entry name" value="Xylose isomerase-like"/>
    <property type="match status" value="1"/>
</dbReference>
<sequence length="296" mass="32815">MQLGLSSYSFFPLLKDGSLSIEDMFRWVKAQEGEHVEIAAFTLAPAGADANHELGKDVETVERIEAAVRETGIVVSGLCIGANFIDIGPDERREQIERVKRYIELCDRLGARFLRHDVVTWSRRLNDIAELEREFAGIAEACHEIATFAGRYGVTTSVEDHGFFMNSSERIRRLLHAVDLPNFRLTVDVGNFLCVDEDPLIATRACLPHASVVHLKDFYVRHHRPGPGWLETVGGQYILGSIFGFGDLDAPALVKSVVDSGFDGFVSLEFEGNEPSLFACETGLSNIRRLFAEVAG</sequence>
<dbReference type="AlphaFoldDB" id="A0A0F5FTP4"/>
<proteinExistence type="predicted"/>
<keyword evidence="3" id="KW-1185">Reference proteome</keyword>
<dbReference type="RefSeq" id="WP_046108889.1">
    <property type="nucleotide sequence ID" value="NZ_JZEX01000113.1"/>
</dbReference>
<dbReference type="STRING" id="443610.VE25_12095"/>
<evidence type="ECO:0000313" key="2">
    <source>
        <dbReference type="EMBL" id="KKB11532.1"/>
    </source>
</evidence>
<comment type="caution">
    <text evidence="2">The sequence shown here is derived from an EMBL/GenBank/DDBJ whole genome shotgun (WGS) entry which is preliminary data.</text>
</comment>
<dbReference type="Pfam" id="PF01261">
    <property type="entry name" value="AP_endonuc_2"/>
    <property type="match status" value="1"/>
</dbReference>
<dbReference type="InterPro" id="IPR050312">
    <property type="entry name" value="IolE/XylAMocC-like"/>
</dbReference>
<evidence type="ECO:0000313" key="3">
    <source>
        <dbReference type="Proteomes" id="UP000033632"/>
    </source>
</evidence>
<dbReference type="InterPro" id="IPR036237">
    <property type="entry name" value="Xyl_isomerase-like_sf"/>
</dbReference>
<feature type="domain" description="Xylose isomerase-like TIM barrel" evidence="1">
    <location>
        <begin position="43"/>
        <end position="275"/>
    </location>
</feature>
<name>A0A0F5FTP4_9HYPH</name>
<reference evidence="2 3" key="1">
    <citation type="submission" date="2015-03" db="EMBL/GenBank/DDBJ databases">
        <authorList>
            <person name="Hassan Y.I."/>
            <person name="Lepp D."/>
            <person name="Li X.-Z."/>
            <person name="Zhou T."/>
        </authorList>
    </citation>
    <scope>NUCLEOTIDE SEQUENCE [LARGE SCALE GENOMIC DNA]</scope>
    <source>
        <strain evidence="2 3">BD-c194</strain>
    </source>
</reference>
<dbReference type="InterPro" id="IPR013022">
    <property type="entry name" value="Xyl_isomerase-like_TIM-brl"/>
</dbReference>
<accession>A0A0F5FTP4</accession>
<evidence type="ECO:0000259" key="1">
    <source>
        <dbReference type="Pfam" id="PF01261"/>
    </source>
</evidence>
<dbReference type="OrthoDB" id="256906at2"/>
<dbReference type="Gene3D" id="3.20.20.150">
    <property type="entry name" value="Divalent-metal-dependent TIM barrel enzymes"/>
    <property type="match status" value="1"/>
</dbReference>
<dbReference type="Proteomes" id="UP000033632">
    <property type="component" value="Unassembled WGS sequence"/>
</dbReference>
<protein>
    <recommendedName>
        <fullName evidence="1">Xylose isomerase-like TIM barrel domain-containing protein</fullName>
    </recommendedName>
</protein>
<gene>
    <name evidence="2" type="ORF">VE25_12095</name>
</gene>
<dbReference type="PATRIC" id="fig|443610.3.peg.630"/>
<dbReference type="PANTHER" id="PTHR12110">
    <property type="entry name" value="HYDROXYPYRUVATE ISOMERASE"/>
    <property type="match status" value="1"/>
</dbReference>
<organism evidence="2 3">
    <name type="scientific">Devosia geojensis</name>
    <dbReference type="NCBI Taxonomy" id="443610"/>
    <lineage>
        <taxon>Bacteria</taxon>
        <taxon>Pseudomonadati</taxon>
        <taxon>Pseudomonadota</taxon>
        <taxon>Alphaproteobacteria</taxon>
        <taxon>Hyphomicrobiales</taxon>
        <taxon>Devosiaceae</taxon>
        <taxon>Devosia</taxon>
    </lineage>
</organism>
<dbReference type="PANTHER" id="PTHR12110:SF53">
    <property type="entry name" value="BLR5974 PROTEIN"/>
    <property type="match status" value="1"/>
</dbReference>